<dbReference type="GeneID" id="110236339"/>
<sequence>MAEKREMKVTAQEMADARIPLNGRDYCAHLLIPLIKCRKETYYVPWKCKHEKHAWDKCEYDDFMSRVREKQRLQLQEKGHL</sequence>
<evidence type="ECO:0000256" key="12">
    <source>
        <dbReference type="ARBA" id="ARBA00023157"/>
    </source>
</evidence>
<evidence type="ECO:0000313" key="13">
    <source>
        <dbReference type="EnsemblMetazoa" id="XP_020897514.1"/>
    </source>
</evidence>
<protein>
    <recommendedName>
        <fullName evidence="5">NADH dehydrogenase [ubiquinone] 1 beta subcomplex subunit 7</fullName>
    </recommendedName>
</protein>
<evidence type="ECO:0000256" key="1">
    <source>
        <dbReference type="ARBA" id="ARBA00003195"/>
    </source>
</evidence>
<dbReference type="Pfam" id="PF05676">
    <property type="entry name" value="NDUF_B7"/>
    <property type="match status" value="1"/>
</dbReference>
<dbReference type="PROSITE" id="PS51808">
    <property type="entry name" value="CHCH"/>
    <property type="match status" value="1"/>
</dbReference>
<evidence type="ECO:0000256" key="5">
    <source>
        <dbReference type="ARBA" id="ARBA00018677"/>
    </source>
</evidence>
<keyword evidence="10" id="KW-0496">Mitochondrion</keyword>
<evidence type="ECO:0000256" key="7">
    <source>
        <dbReference type="ARBA" id="ARBA00022660"/>
    </source>
</evidence>
<dbReference type="InterPro" id="IPR008698">
    <property type="entry name" value="NDUB7"/>
</dbReference>
<dbReference type="RefSeq" id="XP_020897514.1">
    <property type="nucleotide sequence ID" value="XM_021041855.2"/>
</dbReference>
<proteinExistence type="inferred from homology"/>
<dbReference type="GO" id="GO:0005758">
    <property type="term" value="C:mitochondrial intermembrane space"/>
    <property type="evidence" value="ECO:0007669"/>
    <property type="project" value="UniProtKB-SubCell"/>
</dbReference>
<accession>A0A913X1N0</accession>
<dbReference type="EnsemblMetazoa" id="XM_021041855.2">
    <property type="protein sequence ID" value="XP_020897514.1"/>
    <property type="gene ID" value="LOC110236339"/>
</dbReference>
<keyword evidence="12" id="KW-1015">Disulfide bond</keyword>
<dbReference type="GO" id="GO:0005743">
    <property type="term" value="C:mitochondrial inner membrane"/>
    <property type="evidence" value="ECO:0007669"/>
    <property type="project" value="UniProtKB-SubCell"/>
</dbReference>
<comment type="function">
    <text evidence="1">Accessory subunit of the mitochondrial membrane respiratory chain NADH dehydrogenase (Complex I), that is believed not to be involved in catalysis. Complex I functions in the transfer of electrons from NADH to the respiratory chain. The immediate electron acceptor for the enzyme is believed to be ubiquinone.</text>
</comment>
<dbReference type="AlphaFoldDB" id="A0A913X1N0"/>
<evidence type="ECO:0000313" key="14">
    <source>
        <dbReference type="Proteomes" id="UP000887567"/>
    </source>
</evidence>
<evidence type="ECO:0000256" key="4">
    <source>
        <dbReference type="ARBA" id="ARBA00008006"/>
    </source>
</evidence>
<dbReference type="OMA" id="YRDSCAN"/>
<dbReference type="PANTHER" id="PTHR20900:SF0">
    <property type="entry name" value="NADH DEHYDROGENASE [UBIQUINONE] 1 BETA SUBCOMPLEX SUBUNIT 7"/>
    <property type="match status" value="1"/>
</dbReference>
<dbReference type="Proteomes" id="UP000887567">
    <property type="component" value="Unplaced"/>
</dbReference>
<comment type="similarity">
    <text evidence="4">Belongs to the complex I NDUFB7 subunit family.</text>
</comment>
<organism evidence="13 14">
    <name type="scientific">Exaiptasia diaphana</name>
    <name type="common">Tropical sea anemone</name>
    <name type="synonym">Aiptasia pulchella</name>
    <dbReference type="NCBI Taxonomy" id="2652724"/>
    <lineage>
        <taxon>Eukaryota</taxon>
        <taxon>Metazoa</taxon>
        <taxon>Cnidaria</taxon>
        <taxon>Anthozoa</taxon>
        <taxon>Hexacorallia</taxon>
        <taxon>Actiniaria</taxon>
        <taxon>Aiptasiidae</taxon>
        <taxon>Exaiptasia</taxon>
    </lineage>
</organism>
<evidence type="ECO:0000256" key="2">
    <source>
        <dbReference type="ARBA" id="ARBA00004569"/>
    </source>
</evidence>
<dbReference type="OrthoDB" id="268414at2759"/>
<evidence type="ECO:0000256" key="10">
    <source>
        <dbReference type="ARBA" id="ARBA00023128"/>
    </source>
</evidence>
<reference evidence="13" key="1">
    <citation type="submission" date="2022-11" db="UniProtKB">
        <authorList>
            <consortium name="EnsemblMetazoa"/>
        </authorList>
    </citation>
    <scope>IDENTIFICATION</scope>
</reference>
<evidence type="ECO:0000256" key="11">
    <source>
        <dbReference type="ARBA" id="ARBA00023136"/>
    </source>
</evidence>
<evidence type="ECO:0000256" key="9">
    <source>
        <dbReference type="ARBA" id="ARBA00022982"/>
    </source>
</evidence>
<keyword evidence="8" id="KW-0999">Mitochondrion inner membrane</keyword>
<name>A0A913X1N0_EXADI</name>
<dbReference type="PANTHER" id="PTHR20900">
    <property type="entry name" value="NADH:UBIQUINONE OXIDOREDUCTASE B18-LIKE SUBUNIT"/>
    <property type="match status" value="1"/>
</dbReference>
<keyword evidence="14" id="KW-1185">Reference proteome</keyword>
<evidence type="ECO:0000256" key="6">
    <source>
        <dbReference type="ARBA" id="ARBA00022448"/>
    </source>
</evidence>
<keyword evidence="7" id="KW-0679">Respiratory chain</keyword>
<keyword evidence="9" id="KW-0249">Electron transport</keyword>
<dbReference type="KEGG" id="epa:110236339"/>
<evidence type="ECO:0000256" key="8">
    <source>
        <dbReference type="ARBA" id="ARBA00022792"/>
    </source>
</evidence>
<keyword evidence="6" id="KW-0813">Transport</keyword>
<evidence type="ECO:0000256" key="3">
    <source>
        <dbReference type="ARBA" id="ARBA00004637"/>
    </source>
</evidence>
<comment type="subcellular location">
    <subcellularLocation>
        <location evidence="3">Mitochondrion inner membrane</location>
        <topology evidence="3">Peripheral membrane protein</topology>
    </subcellularLocation>
    <subcellularLocation>
        <location evidence="2">Mitochondrion intermembrane space</location>
    </subcellularLocation>
</comment>
<keyword evidence="11" id="KW-0472">Membrane</keyword>